<evidence type="ECO:0000256" key="2">
    <source>
        <dbReference type="ARBA" id="ARBA00023242"/>
    </source>
</evidence>
<organism evidence="6 8">
    <name type="scientific">Schizosaccharomyces japonicus (strain yFS275 / FY16936)</name>
    <name type="common">Fission yeast</name>
    <dbReference type="NCBI Taxonomy" id="402676"/>
    <lineage>
        <taxon>Eukaryota</taxon>
        <taxon>Fungi</taxon>
        <taxon>Dikarya</taxon>
        <taxon>Ascomycota</taxon>
        <taxon>Taphrinomycotina</taxon>
        <taxon>Schizosaccharomycetes</taxon>
        <taxon>Schizosaccharomycetales</taxon>
        <taxon>Schizosaccharomycetaceae</taxon>
        <taxon>Schizosaccharomyces</taxon>
    </lineage>
</organism>
<dbReference type="VEuPathDB" id="FungiDB:SJAG_03594"/>
<dbReference type="EMBL" id="KE651167">
    <property type="protein sequence ID" value="EEB08439.1"/>
    <property type="molecule type" value="Genomic_DNA"/>
</dbReference>
<dbReference type="InterPro" id="IPR008847">
    <property type="entry name" value="Suf"/>
</dbReference>
<gene>
    <name evidence="7" type="primary">rna14</name>
    <name evidence="6" type="ORF">SJAG_03594</name>
</gene>
<dbReference type="PANTHER" id="PTHR19980">
    <property type="entry name" value="RNA CLEAVAGE STIMULATION FACTOR"/>
    <property type="match status" value="1"/>
</dbReference>
<protein>
    <recommendedName>
        <fullName evidence="3">mRNA 3'-end-processing protein RNA14</fullName>
    </recommendedName>
</protein>
<dbReference type="GeneID" id="7051302"/>
<dbReference type="InterPro" id="IPR045243">
    <property type="entry name" value="Rna14-like"/>
</dbReference>
<dbReference type="RefSeq" id="XP_002174732.1">
    <property type="nucleotide sequence ID" value="XM_002174696.2"/>
</dbReference>
<dbReference type="GO" id="GO:0003729">
    <property type="term" value="F:mRNA binding"/>
    <property type="evidence" value="ECO:0000318"/>
    <property type="project" value="GO_Central"/>
</dbReference>
<evidence type="ECO:0000313" key="6">
    <source>
        <dbReference type="EMBL" id="EEB08439.1"/>
    </source>
</evidence>
<proteinExistence type="predicted"/>
<dbReference type="AlphaFoldDB" id="B6K4N2"/>
<keyword evidence="3" id="KW-0507">mRNA processing</keyword>
<feature type="region of interest" description="Disordered" evidence="4">
    <location>
        <begin position="610"/>
        <end position="650"/>
    </location>
</feature>
<dbReference type="PANTHER" id="PTHR19980:SF0">
    <property type="entry name" value="CLEAVAGE STIMULATION FACTOR SUBUNIT 3"/>
    <property type="match status" value="1"/>
</dbReference>
<dbReference type="eggNOG" id="KOG1914">
    <property type="taxonomic scope" value="Eukaryota"/>
</dbReference>
<dbReference type="SMART" id="SM00386">
    <property type="entry name" value="HAT"/>
    <property type="match status" value="9"/>
</dbReference>
<dbReference type="OMA" id="PKRQYFK"/>
<keyword evidence="1" id="KW-0677">Repeat</keyword>
<dbReference type="SUPFAM" id="SSF48452">
    <property type="entry name" value="TPR-like"/>
    <property type="match status" value="1"/>
</dbReference>
<evidence type="ECO:0000313" key="8">
    <source>
        <dbReference type="Proteomes" id="UP000001744"/>
    </source>
</evidence>
<dbReference type="Gene3D" id="1.25.40.1040">
    <property type="match status" value="1"/>
</dbReference>
<evidence type="ECO:0000313" key="7">
    <source>
        <dbReference type="JaponicusDB" id="SJAG_03594"/>
    </source>
</evidence>
<comment type="subcellular location">
    <subcellularLocation>
        <location evidence="3">Nucleus</location>
    </subcellularLocation>
    <subcellularLocation>
        <location evidence="3">Cytoplasm</location>
    </subcellularLocation>
    <text evidence="3">Nucleus and/or cytoplasm.</text>
</comment>
<feature type="domain" description="Suppressor of forked" evidence="5">
    <location>
        <begin position="49"/>
        <end position="582"/>
    </location>
</feature>
<evidence type="ECO:0000259" key="5">
    <source>
        <dbReference type="Pfam" id="PF05843"/>
    </source>
</evidence>
<feature type="compositionally biased region" description="Low complexity" evidence="4">
    <location>
        <begin position="635"/>
        <end position="645"/>
    </location>
</feature>
<evidence type="ECO:0000256" key="4">
    <source>
        <dbReference type="SAM" id="MobiDB-lite"/>
    </source>
</evidence>
<dbReference type="Pfam" id="PF05843">
    <property type="entry name" value="Suf"/>
    <property type="match status" value="1"/>
</dbReference>
<feature type="compositionally biased region" description="Basic and acidic residues" evidence="4">
    <location>
        <begin position="27"/>
        <end position="39"/>
    </location>
</feature>
<comment type="function">
    <text evidence="3">Component of the cleavage factor IA (CFIA) complex, which is involved in the endonucleolytic cleavage during polyadenylation-dependent pre-mRNA 3'-end formation.</text>
</comment>
<keyword evidence="8" id="KW-1185">Reference proteome</keyword>
<dbReference type="GO" id="GO:0031123">
    <property type="term" value="P:RNA 3'-end processing"/>
    <property type="evidence" value="ECO:0000318"/>
    <property type="project" value="GO_Central"/>
</dbReference>
<dbReference type="STRING" id="402676.B6K4N2"/>
<dbReference type="GO" id="GO:0000785">
    <property type="term" value="C:chromatin"/>
    <property type="evidence" value="ECO:0007669"/>
    <property type="project" value="EnsemblFungi"/>
</dbReference>
<evidence type="ECO:0000256" key="1">
    <source>
        <dbReference type="ARBA" id="ARBA00022737"/>
    </source>
</evidence>
<name>B6K4N2_SCHJY</name>
<dbReference type="GO" id="GO:0005737">
    <property type="term" value="C:cytoplasm"/>
    <property type="evidence" value="ECO:0007669"/>
    <property type="project" value="UniProtKB-SubCell"/>
</dbReference>
<dbReference type="InterPro" id="IPR003107">
    <property type="entry name" value="HAT"/>
</dbReference>
<dbReference type="InterPro" id="IPR011990">
    <property type="entry name" value="TPR-like_helical_dom_sf"/>
</dbReference>
<reference evidence="6 8" key="1">
    <citation type="journal article" date="2011" name="Science">
        <title>Comparative functional genomics of the fission yeasts.</title>
        <authorList>
            <person name="Rhind N."/>
            <person name="Chen Z."/>
            <person name="Yassour M."/>
            <person name="Thompson D.A."/>
            <person name="Haas B.J."/>
            <person name="Habib N."/>
            <person name="Wapinski I."/>
            <person name="Roy S."/>
            <person name="Lin M.F."/>
            <person name="Heiman D.I."/>
            <person name="Young S.K."/>
            <person name="Furuya K."/>
            <person name="Guo Y."/>
            <person name="Pidoux A."/>
            <person name="Chen H.M."/>
            <person name="Robbertse B."/>
            <person name="Goldberg J.M."/>
            <person name="Aoki K."/>
            <person name="Bayne E.H."/>
            <person name="Berlin A.M."/>
            <person name="Desjardins C.A."/>
            <person name="Dobbs E."/>
            <person name="Dukaj L."/>
            <person name="Fan L."/>
            <person name="FitzGerald M.G."/>
            <person name="French C."/>
            <person name="Gujja S."/>
            <person name="Hansen K."/>
            <person name="Keifenheim D."/>
            <person name="Levin J.Z."/>
            <person name="Mosher R.A."/>
            <person name="Mueller C.A."/>
            <person name="Pfiffner J."/>
            <person name="Priest M."/>
            <person name="Russ C."/>
            <person name="Smialowska A."/>
            <person name="Swoboda P."/>
            <person name="Sykes S.M."/>
            <person name="Vaughn M."/>
            <person name="Vengrova S."/>
            <person name="Yoder R."/>
            <person name="Zeng Q."/>
            <person name="Allshire R."/>
            <person name="Baulcombe D."/>
            <person name="Birren B.W."/>
            <person name="Brown W."/>
            <person name="Ekwall K."/>
            <person name="Kellis M."/>
            <person name="Leatherwood J."/>
            <person name="Levin H."/>
            <person name="Margalit H."/>
            <person name="Martienssen R."/>
            <person name="Nieduszynski C.A."/>
            <person name="Spatafora J.W."/>
            <person name="Friedman N."/>
            <person name="Dalgaard J.Z."/>
            <person name="Baumann P."/>
            <person name="Niki H."/>
            <person name="Regev A."/>
            <person name="Nusbaum C."/>
        </authorList>
    </citation>
    <scope>NUCLEOTIDE SEQUENCE [LARGE SCALE GENOMIC DNA]</scope>
    <source>
        <strain evidence="8">yFS275 / FY16936</strain>
    </source>
</reference>
<dbReference type="Proteomes" id="UP000001744">
    <property type="component" value="Unassembled WGS sequence"/>
</dbReference>
<evidence type="ECO:0000256" key="3">
    <source>
        <dbReference type="RuleBase" id="RU369035"/>
    </source>
</evidence>
<keyword evidence="2 3" id="KW-0539">Nucleus</keyword>
<sequence>MSEDTVGTVPNGESKEQVEPSVKGKGVSREDGALKEKSPSTKRKRLPNDKIGRLRDRIDEDPHDLGAWYELIGEYGSKGKHEELRDTFEQMLRPFPYVPKVWVDYINAELAFNDFQAVELLFSRCLLKVLSVDICSLYLGYIRRINPSNDAQARTTISQAYEFVIDTVGVDIDSGPIWADYIDFLRSAPANSTWEQQQKLDSIRRVYQRAIATPLLNVEKLWRDYDTFENSINRATARKFLAEKSPLYMNARTAMRELSHMLQGLRVYDHTFRRSFTPQESEAYRRWYHWAQWEMKDPLDLRAGKPLQTRVTYAFEQAMLYIPLSPRIWLDAFSYFIEINEEQRGLQALRRGMRYCPSSFLLRVRFAEHEEANKRMGEVRSTYESLIQALGQEIQKIPVPAENDPNRAKVPHELLRKRESLIHQHSMAWACHMNAARRIEGIKAARAVFTKARKAANQSYEVYIASAMMEHYCSKDSGIASKIFELGLKYFGNTPEYVLTYLDYLIFMNDDTNARALFEKAIAKLAPKDARLIYKRWLDYESKYGDLNAALQLSQRMSVVYPDETPRDIFLSRFGIADDDTINFVPSTPLHPGEAPQALGEVPVINVKRSTKSPEVAKEKPLLPEGTADESDNESTTSVSSSSSSEIAELEDTRLLPASQENASFYATKPPSIPTSKEPSFPPVILDLLAQLPPPHLFQGARFDSRKLIQLIANSTIPTMTPADIASKIKRARHI</sequence>
<dbReference type="GO" id="GO:0180010">
    <property type="term" value="P:co-transcriptional mRNA 3'-end processing, cleavage and polyadenylation pathway"/>
    <property type="evidence" value="ECO:0007669"/>
    <property type="project" value="UniProtKB-UniRule"/>
</dbReference>
<dbReference type="JaponicusDB" id="SJAG_03594">
    <property type="gene designation" value="rna14"/>
</dbReference>
<dbReference type="OrthoDB" id="26282at2759"/>
<keyword evidence="3" id="KW-0963">Cytoplasm</keyword>
<accession>B6K4N2</accession>
<dbReference type="HOGENOM" id="CLU_007630_0_1_1"/>
<feature type="region of interest" description="Disordered" evidence="4">
    <location>
        <begin position="1"/>
        <end position="50"/>
    </location>
</feature>
<dbReference type="GO" id="GO:0005634">
    <property type="term" value="C:nucleus"/>
    <property type="evidence" value="ECO:0000318"/>
    <property type="project" value="GO_Central"/>
</dbReference>